<protein>
    <recommendedName>
        <fullName evidence="2">Universal stress protein</fullName>
    </recommendedName>
</protein>
<dbReference type="OrthoDB" id="9792500at2"/>
<evidence type="ECO:0000313" key="5">
    <source>
        <dbReference type="Proteomes" id="UP000218796"/>
    </source>
</evidence>
<evidence type="ECO:0000313" key="4">
    <source>
        <dbReference type="EMBL" id="PAV98808.1"/>
    </source>
</evidence>
<dbReference type="Gene3D" id="3.40.50.620">
    <property type="entry name" value="HUPs"/>
    <property type="match status" value="1"/>
</dbReference>
<comment type="caution">
    <text evidence="4">The sequence shown here is derived from an EMBL/GenBank/DDBJ whole genome shotgun (WGS) entry which is preliminary data.</text>
</comment>
<name>A0A2A2MIP5_9GAMM</name>
<comment type="subcellular location">
    <subcellularLocation>
        <location evidence="2">Cytoplasm</location>
    </subcellularLocation>
</comment>
<dbReference type="GO" id="GO:0005737">
    <property type="term" value="C:cytoplasm"/>
    <property type="evidence" value="ECO:0007669"/>
    <property type="project" value="UniProtKB-SubCell"/>
</dbReference>
<sequence>MYNTILVPVDITEVELTRQAIPHVEQLAKLVDSHIHFVVVIPSSPYYSAFGFGYAAAVDKQDILKAANDALIKTAKEFNIPEDRATTHAVMGSPKEQILKLADIINADLIVIGSHRPSTRTYLLGSNAAAVVRHAKCSVLVVR</sequence>
<dbReference type="NCBIfam" id="NF011581">
    <property type="entry name" value="PRK15005.1"/>
    <property type="match status" value="1"/>
</dbReference>
<dbReference type="GeneID" id="69638487"/>
<evidence type="ECO:0000256" key="2">
    <source>
        <dbReference type="PIRNR" id="PIRNR006276"/>
    </source>
</evidence>
<dbReference type="InterPro" id="IPR006016">
    <property type="entry name" value="UspA"/>
</dbReference>
<proteinExistence type="inferred from homology"/>
<dbReference type="RefSeq" id="WP_008813327.1">
    <property type="nucleotide sequence ID" value="NZ_CALECD010000091.1"/>
</dbReference>
<keyword evidence="5" id="KW-1185">Reference proteome</keyword>
<dbReference type="PANTHER" id="PTHR46268">
    <property type="entry name" value="STRESS RESPONSE PROTEIN NHAX"/>
    <property type="match status" value="1"/>
</dbReference>
<dbReference type="Pfam" id="PF00582">
    <property type="entry name" value="Usp"/>
    <property type="match status" value="1"/>
</dbReference>
<accession>A0A2A2MIP5</accession>
<dbReference type="KEGG" id="hpar:AL518_15835"/>
<dbReference type="InterPro" id="IPR006015">
    <property type="entry name" value="Universal_stress_UspA"/>
</dbReference>
<dbReference type="Proteomes" id="UP000218796">
    <property type="component" value="Unassembled WGS sequence"/>
</dbReference>
<dbReference type="CDD" id="cd00293">
    <property type="entry name" value="USP-like"/>
    <property type="match status" value="1"/>
</dbReference>
<evidence type="ECO:0000256" key="1">
    <source>
        <dbReference type="ARBA" id="ARBA00008791"/>
    </source>
</evidence>
<evidence type="ECO:0000259" key="3">
    <source>
        <dbReference type="Pfam" id="PF00582"/>
    </source>
</evidence>
<reference evidence="4 5" key="1">
    <citation type="submission" date="2017-08" db="EMBL/GenBank/DDBJ databases">
        <title>Draft Genome Sequence of Hafnia alvei CITHA-6 Isolated from Raw Bovine Milk.</title>
        <authorList>
            <person name="Culligan E.P."/>
            <person name="Mcsweeney A."/>
            <person name="O'Doherty C."/>
            <person name="Gleeson E."/>
            <person name="O'Riordan D."/>
            <person name="Sleator R.D."/>
        </authorList>
    </citation>
    <scope>NUCLEOTIDE SEQUENCE [LARGE SCALE GENOMIC DNA]</scope>
    <source>
        <strain evidence="4 5">CITHA-6</strain>
    </source>
</reference>
<dbReference type="AlphaFoldDB" id="A0A2A2MIP5"/>
<comment type="similarity">
    <text evidence="1 2">Belongs to the universal stress protein A family.</text>
</comment>
<dbReference type="PRINTS" id="PR01438">
    <property type="entry name" value="UNVRSLSTRESS"/>
</dbReference>
<dbReference type="EMBL" id="NQMS01000001">
    <property type="protein sequence ID" value="PAV98808.1"/>
    <property type="molecule type" value="Genomic_DNA"/>
</dbReference>
<feature type="domain" description="UspA" evidence="3">
    <location>
        <begin position="1"/>
        <end position="143"/>
    </location>
</feature>
<gene>
    <name evidence="4" type="ORF">CJD50_04935</name>
</gene>
<dbReference type="PIRSF" id="PIRSF006276">
    <property type="entry name" value="UspA"/>
    <property type="match status" value="1"/>
</dbReference>
<keyword evidence="2" id="KW-0963">Cytoplasm</keyword>
<dbReference type="SUPFAM" id="SSF52402">
    <property type="entry name" value="Adenine nucleotide alpha hydrolases-like"/>
    <property type="match status" value="1"/>
</dbReference>
<dbReference type="PANTHER" id="PTHR46268:SF6">
    <property type="entry name" value="UNIVERSAL STRESS PROTEIN UP12"/>
    <property type="match status" value="1"/>
</dbReference>
<dbReference type="InterPro" id="IPR014729">
    <property type="entry name" value="Rossmann-like_a/b/a_fold"/>
</dbReference>
<organism evidence="4 5">
    <name type="scientific">Hafnia paralvei</name>
    <dbReference type="NCBI Taxonomy" id="546367"/>
    <lineage>
        <taxon>Bacteria</taxon>
        <taxon>Pseudomonadati</taxon>
        <taxon>Pseudomonadota</taxon>
        <taxon>Gammaproteobacteria</taxon>
        <taxon>Enterobacterales</taxon>
        <taxon>Hafniaceae</taxon>
        <taxon>Hafnia</taxon>
    </lineage>
</organism>